<dbReference type="Pfam" id="PF00990">
    <property type="entry name" value="GGDEF"/>
    <property type="match status" value="1"/>
</dbReference>
<dbReference type="InterPro" id="IPR029787">
    <property type="entry name" value="Nucleotide_cyclase"/>
</dbReference>
<dbReference type="Proteomes" id="UP000243053">
    <property type="component" value="Unassembled WGS sequence"/>
</dbReference>
<dbReference type="PROSITE" id="PS50887">
    <property type="entry name" value="GGDEF"/>
    <property type="match status" value="1"/>
</dbReference>
<dbReference type="InterPro" id="IPR043128">
    <property type="entry name" value="Rev_trsase/Diguanyl_cyclase"/>
</dbReference>
<evidence type="ECO:0000313" key="4">
    <source>
        <dbReference type="EMBL" id="OUR84474.1"/>
    </source>
</evidence>
<evidence type="ECO:0000256" key="2">
    <source>
        <dbReference type="ARBA" id="ARBA00034247"/>
    </source>
</evidence>
<dbReference type="PANTHER" id="PTHR45138">
    <property type="entry name" value="REGULATORY COMPONENTS OF SENSORY TRANSDUCTION SYSTEM"/>
    <property type="match status" value="1"/>
</dbReference>
<dbReference type="EC" id="2.7.7.65" evidence="1"/>
<comment type="catalytic activity">
    <reaction evidence="2">
        <text>2 GTP = 3',3'-c-di-GMP + 2 diphosphate</text>
        <dbReference type="Rhea" id="RHEA:24898"/>
        <dbReference type="ChEBI" id="CHEBI:33019"/>
        <dbReference type="ChEBI" id="CHEBI:37565"/>
        <dbReference type="ChEBI" id="CHEBI:58805"/>
        <dbReference type="EC" id="2.7.7.65"/>
    </reaction>
</comment>
<dbReference type="NCBIfam" id="TIGR00254">
    <property type="entry name" value="GGDEF"/>
    <property type="match status" value="1"/>
</dbReference>
<organism evidence="4 5">
    <name type="scientific">Colwellia psychrerythraea</name>
    <name type="common">Vibrio psychroerythus</name>
    <dbReference type="NCBI Taxonomy" id="28229"/>
    <lineage>
        <taxon>Bacteria</taxon>
        <taxon>Pseudomonadati</taxon>
        <taxon>Pseudomonadota</taxon>
        <taxon>Gammaproteobacteria</taxon>
        <taxon>Alteromonadales</taxon>
        <taxon>Colwelliaceae</taxon>
        <taxon>Colwellia</taxon>
    </lineage>
</organism>
<dbReference type="GO" id="GO:0005886">
    <property type="term" value="C:plasma membrane"/>
    <property type="evidence" value="ECO:0007669"/>
    <property type="project" value="TreeGrafter"/>
</dbReference>
<evidence type="ECO:0000313" key="5">
    <source>
        <dbReference type="Proteomes" id="UP000243053"/>
    </source>
</evidence>
<feature type="domain" description="GGDEF" evidence="3">
    <location>
        <begin position="1"/>
        <end position="86"/>
    </location>
</feature>
<evidence type="ECO:0000259" key="3">
    <source>
        <dbReference type="PROSITE" id="PS50887"/>
    </source>
</evidence>
<evidence type="ECO:0000256" key="1">
    <source>
        <dbReference type="ARBA" id="ARBA00012528"/>
    </source>
</evidence>
<dbReference type="PANTHER" id="PTHR45138:SF9">
    <property type="entry name" value="DIGUANYLATE CYCLASE DGCM-RELATED"/>
    <property type="match status" value="1"/>
</dbReference>
<comment type="caution">
    <text evidence="4">The sequence shown here is derived from an EMBL/GenBank/DDBJ whole genome shotgun (WGS) entry which is preliminary data.</text>
</comment>
<accession>A0A1Y5ETU2</accession>
<dbReference type="AlphaFoldDB" id="A0A1Y5ETU2"/>
<protein>
    <recommendedName>
        <fullName evidence="1">diguanylate cyclase</fullName>
        <ecNumber evidence="1">2.7.7.65</ecNumber>
    </recommendedName>
</protein>
<dbReference type="GO" id="GO:0043709">
    <property type="term" value="P:cell adhesion involved in single-species biofilm formation"/>
    <property type="evidence" value="ECO:0007669"/>
    <property type="project" value="TreeGrafter"/>
</dbReference>
<dbReference type="InterPro" id="IPR050469">
    <property type="entry name" value="Diguanylate_Cyclase"/>
</dbReference>
<gene>
    <name evidence="4" type="ORF">A9Q75_02630</name>
</gene>
<name>A0A1Y5ETU2_COLPS</name>
<proteinExistence type="predicted"/>
<dbReference type="Gene3D" id="3.30.70.270">
    <property type="match status" value="1"/>
</dbReference>
<dbReference type="EMBL" id="MAAF01000017">
    <property type="protein sequence ID" value="OUR84474.1"/>
    <property type="molecule type" value="Genomic_DNA"/>
</dbReference>
<dbReference type="GO" id="GO:0052621">
    <property type="term" value="F:diguanylate cyclase activity"/>
    <property type="evidence" value="ECO:0007669"/>
    <property type="project" value="UniProtKB-EC"/>
</dbReference>
<dbReference type="GO" id="GO:1902201">
    <property type="term" value="P:negative regulation of bacterial-type flagellum-dependent cell motility"/>
    <property type="evidence" value="ECO:0007669"/>
    <property type="project" value="TreeGrafter"/>
</dbReference>
<sequence length="96" mass="10862">MVGGEFIIHFSEADCETAIEIAEKLRTWIEIESFSFFTNERVSLTCSFGISTFREDILIKHAISDADRALYRAKGEGRNKVVVFNEQNPLTSEVGE</sequence>
<dbReference type="SUPFAM" id="SSF55073">
    <property type="entry name" value="Nucleotide cyclase"/>
    <property type="match status" value="1"/>
</dbReference>
<dbReference type="InterPro" id="IPR000160">
    <property type="entry name" value="GGDEF_dom"/>
</dbReference>
<reference evidence="5" key="1">
    <citation type="journal article" date="2017" name="Proc. Natl. Acad. Sci. U.S.A.">
        <title>Simulation of Deepwater Horizon oil plume reveals substrate specialization within a complex community of hydrocarbon degraders.</title>
        <authorList>
            <person name="Hu P."/>
            <person name="Dubinsky E.A."/>
            <person name="Probst A.J."/>
            <person name="Wang J."/>
            <person name="Sieber C.M.K."/>
            <person name="Tom L.M."/>
            <person name="Gardinali P."/>
            <person name="Banfield J.F."/>
            <person name="Atlas R.M."/>
            <person name="Andersen G.L."/>
        </authorList>
    </citation>
    <scope>NUCLEOTIDE SEQUENCE [LARGE SCALE GENOMIC DNA]</scope>
</reference>